<evidence type="ECO:0000256" key="2">
    <source>
        <dbReference type="ARBA" id="ARBA00023125"/>
    </source>
</evidence>
<dbReference type="PROSITE" id="PS50943">
    <property type="entry name" value="HTH_CROC1"/>
    <property type="match status" value="1"/>
</dbReference>
<dbReference type="SMART" id="SM00530">
    <property type="entry name" value="HTH_XRE"/>
    <property type="match status" value="1"/>
</dbReference>
<dbReference type="GO" id="GO:0003677">
    <property type="term" value="F:DNA binding"/>
    <property type="evidence" value="ECO:0007669"/>
    <property type="project" value="UniProtKB-KW"/>
</dbReference>
<name>W4LIP3_ENTF1</name>
<comment type="similarity">
    <text evidence="1">Belongs to the short-chain fatty acyl-CoA assimilation regulator (ScfR) family.</text>
</comment>
<dbReference type="Gene3D" id="1.10.260.40">
    <property type="entry name" value="lambda repressor-like DNA-binding domains"/>
    <property type="match status" value="1"/>
</dbReference>
<gene>
    <name evidence="4" type="ORF">ETSY1_22060</name>
</gene>
<dbReference type="GO" id="GO:0005829">
    <property type="term" value="C:cytosol"/>
    <property type="evidence" value="ECO:0007669"/>
    <property type="project" value="TreeGrafter"/>
</dbReference>
<evidence type="ECO:0000313" key="5">
    <source>
        <dbReference type="Proteomes" id="UP000019141"/>
    </source>
</evidence>
<proteinExistence type="inferred from homology"/>
<evidence type="ECO:0000256" key="1">
    <source>
        <dbReference type="ARBA" id="ARBA00007227"/>
    </source>
</evidence>
<keyword evidence="2" id="KW-0238">DNA-binding</keyword>
<dbReference type="SUPFAM" id="SSF47413">
    <property type="entry name" value="lambda repressor-like DNA-binding domains"/>
    <property type="match status" value="1"/>
</dbReference>
<dbReference type="PANTHER" id="PTHR46797">
    <property type="entry name" value="HTH-TYPE TRANSCRIPTIONAL REGULATOR"/>
    <property type="match status" value="1"/>
</dbReference>
<dbReference type="AlphaFoldDB" id="W4LIP3"/>
<dbReference type="Proteomes" id="UP000019141">
    <property type="component" value="Unassembled WGS sequence"/>
</dbReference>
<organism evidence="4 5">
    <name type="scientific">Entotheonella factor</name>
    <dbReference type="NCBI Taxonomy" id="1429438"/>
    <lineage>
        <taxon>Bacteria</taxon>
        <taxon>Pseudomonadati</taxon>
        <taxon>Nitrospinota/Tectimicrobiota group</taxon>
        <taxon>Candidatus Tectimicrobiota</taxon>
        <taxon>Candidatus Entotheonellia</taxon>
        <taxon>Candidatus Entotheonellales</taxon>
        <taxon>Candidatus Entotheonellaceae</taxon>
        <taxon>Candidatus Entotheonella</taxon>
    </lineage>
</organism>
<comment type="caution">
    <text evidence="4">The sequence shown here is derived from an EMBL/GenBank/DDBJ whole genome shotgun (WGS) entry which is preliminary data.</text>
</comment>
<accession>W4LIP3</accession>
<protein>
    <recommendedName>
        <fullName evidence="3">HTH cro/C1-type domain-containing protein</fullName>
    </recommendedName>
</protein>
<dbReference type="InterPro" id="IPR001387">
    <property type="entry name" value="Cro/C1-type_HTH"/>
</dbReference>
<keyword evidence="5" id="KW-1185">Reference proteome</keyword>
<dbReference type="Pfam" id="PF01381">
    <property type="entry name" value="HTH_3"/>
    <property type="match status" value="1"/>
</dbReference>
<dbReference type="InterPro" id="IPR010359">
    <property type="entry name" value="IrrE_HExxH"/>
</dbReference>
<reference evidence="4 5" key="1">
    <citation type="journal article" date="2014" name="Nature">
        <title>An environmental bacterial taxon with a large and distinct metabolic repertoire.</title>
        <authorList>
            <person name="Wilson M.C."/>
            <person name="Mori T."/>
            <person name="Ruckert C."/>
            <person name="Uria A.R."/>
            <person name="Helf M.J."/>
            <person name="Takada K."/>
            <person name="Gernert C."/>
            <person name="Steffens U.A."/>
            <person name="Heycke N."/>
            <person name="Schmitt S."/>
            <person name="Rinke C."/>
            <person name="Helfrich E.J."/>
            <person name="Brachmann A.O."/>
            <person name="Gurgui C."/>
            <person name="Wakimoto T."/>
            <person name="Kracht M."/>
            <person name="Crusemann M."/>
            <person name="Hentschel U."/>
            <person name="Abe I."/>
            <person name="Matsunaga S."/>
            <person name="Kalinowski J."/>
            <person name="Takeyama H."/>
            <person name="Piel J."/>
        </authorList>
    </citation>
    <scope>NUCLEOTIDE SEQUENCE [LARGE SCALE GENOMIC DNA]</scope>
    <source>
        <strain evidence="5">TSY1</strain>
    </source>
</reference>
<dbReference type="HOGENOM" id="CLU_533901_0_0_7"/>
<dbReference type="CDD" id="cd00093">
    <property type="entry name" value="HTH_XRE"/>
    <property type="match status" value="1"/>
</dbReference>
<feature type="domain" description="HTH cro/C1-type" evidence="3">
    <location>
        <begin position="15"/>
        <end position="69"/>
    </location>
</feature>
<dbReference type="Pfam" id="PF06114">
    <property type="entry name" value="Peptidase_M78"/>
    <property type="match status" value="1"/>
</dbReference>
<evidence type="ECO:0000259" key="3">
    <source>
        <dbReference type="PROSITE" id="PS50943"/>
    </source>
</evidence>
<evidence type="ECO:0000313" key="4">
    <source>
        <dbReference type="EMBL" id="ETW97590.1"/>
    </source>
</evidence>
<sequence length="510" mass="58050">MQGDENVRVIFGMKLRQFREQLGYTLKTLAQKTGLSPSYLTEIEKGKKYPKAEKILQLAQALELSFDDLVSLKLDNQLNPLTGLLDSPLMQQFPFQLFGITSRDVIDLVTRSPNEASTLIRALGEIASSYDMRVEHLFYAALRSYQEAHQNHFADLEDAADTFAMEQGWDRTQALQDGVLREVLTDRYGYVLDDQTLDAYPELQGFRSVLADSDPPRLLLNSKLLPAQKAFVLGREIGYRYLDLNDRATTSSPAEVRSFAQVLNDFKASVFSGALLMPRTSLVADLDLFFARPQWDEAAFLQMLMRYNATPEMFFYRLSELIPTFLHLPQLHFLRLHSDVGSQRYDLTKHLNMSHLPLPHGLGLHEHYCRRWLSVKVLRELEQRQQYGVGTVPVVGVQRSHFVGDETEYFCISLARPLVLTAATNTSVTLGFRVDDAFKKQVRFWDDPAIPCVEIHETCERCPLAEVACCDRAVPATFYQREQAIASRNETLNSLLASLQAEVRPSNTRI</sequence>
<dbReference type="InterPro" id="IPR050807">
    <property type="entry name" value="TransReg_Diox_bact_type"/>
</dbReference>
<dbReference type="PANTHER" id="PTHR46797:SF1">
    <property type="entry name" value="METHYLPHOSPHONATE SYNTHASE"/>
    <property type="match status" value="1"/>
</dbReference>
<dbReference type="InterPro" id="IPR010982">
    <property type="entry name" value="Lambda_DNA-bd_dom_sf"/>
</dbReference>
<dbReference type="EMBL" id="AZHW01000644">
    <property type="protein sequence ID" value="ETW97590.1"/>
    <property type="molecule type" value="Genomic_DNA"/>
</dbReference>
<dbReference type="GO" id="GO:0003700">
    <property type="term" value="F:DNA-binding transcription factor activity"/>
    <property type="evidence" value="ECO:0007669"/>
    <property type="project" value="TreeGrafter"/>
</dbReference>